<evidence type="ECO:0000313" key="2">
    <source>
        <dbReference type="EMBL" id="OXM17537.1"/>
    </source>
</evidence>
<evidence type="ECO:0008006" key="4">
    <source>
        <dbReference type="Google" id="ProtNLM"/>
    </source>
</evidence>
<dbReference type="AlphaFoldDB" id="A0A229P637"/>
<dbReference type="Proteomes" id="UP000215145">
    <property type="component" value="Unassembled WGS sequence"/>
</dbReference>
<dbReference type="InterPro" id="IPR009845">
    <property type="entry name" value="DUF1405"/>
</dbReference>
<dbReference type="OrthoDB" id="152213at2"/>
<dbReference type="Pfam" id="PF07187">
    <property type="entry name" value="DUF1405"/>
    <property type="match status" value="1"/>
</dbReference>
<comment type="caution">
    <text evidence="2">The sequence shown here is derived from an EMBL/GenBank/DDBJ whole genome shotgun (WGS) entry which is preliminary data.</text>
</comment>
<keyword evidence="3" id="KW-1185">Reference proteome</keyword>
<name>A0A229P637_9BACL</name>
<accession>A0A229P637</accession>
<proteinExistence type="predicted"/>
<keyword evidence="1" id="KW-0472">Membrane</keyword>
<feature type="transmembrane region" description="Helical" evidence="1">
    <location>
        <begin position="85"/>
        <end position="110"/>
    </location>
</feature>
<evidence type="ECO:0000313" key="3">
    <source>
        <dbReference type="Proteomes" id="UP000215145"/>
    </source>
</evidence>
<evidence type="ECO:0000256" key="1">
    <source>
        <dbReference type="SAM" id="Phobius"/>
    </source>
</evidence>
<sequence length="210" mass="24064">MDLRLGRQLLVYRPFLWLLFITNALGTVYGYYWYAYQLQETVSTGHPLWQLLFVPDSPTASLFFTLSLLYLLFPPSSPGRVAVWLRMIIEALAVLTSIKYGIWAVAMILAGAYQGEPLEPTHFMLMASHLGMAVEALLYLPFMKFGRLAAAGAFGWLLLNDYNDYRFEIFPYLPPQLYDQVPAVQAFTNGLSIFSFVLTWLCLALVRRRR</sequence>
<keyword evidence="1" id="KW-1133">Transmembrane helix</keyword>
<keyword evidence="1" id="KW-0812">Transmembrane</keyword>
<reference evidence="2 3" key="1">
    <citation type="submission" date="2017-07" db="EMBL/GenBank/DDBJ databases">
        <title>Paenibacillus herberti R33 genome sequencing and assembly.</title>
        <authorList>
            <person name="Su W."/>
        </authorList>
    </citation>
    <scope>NUCLEOTIDE SEQUENCE [LARGE SCALE GENOMIC DNA]</scope>
    <source>
        <strain evidence="2 3">R33</strain>
    </source>
</reference>
<feature type="transmembrane region" description="Helical" evidence="1">
    <location>
        <begin position="183"/>
        <end position="206"/>
    </location>
</feature>
<feature type="transmembrane region" description="Helical" evidence="1">
    <location>
        <begin position="12"/>
        <end position="32"/>
    </location>
</feature>
<protein>
    <recommendedName>
        <fullName evidence="4">DUF1405 domain-containing protein</fullName>
    </recommendedName>
</protein>
<dbReference type="RefSeq" id="WP_089524614.1">
    <property type="nucleotide sequence ID" value="NZ_NMUQ01000001.1"/>
</dbReference>
<gene>
    <name evidence="2" type="ORF">CGZ75_08150</name>
</gene>
<organism evidence="2 3">
    <name type="scientific">Paenibacillus herberti</name>
    <dbReference type="NCBI Taxonomy" id="1619309"/>
    <lineage>
        <taxon>Bacteria</taxon>
        <taxon>Bacillati</taxon>
        <taxon>Bacillota</taxon>
        <taxon>Bacilli</taxon>
        <taxon>Bacillales</taxon>
        <taxon>Paenibacillaceae</taxon>
        <taxon>Paenibacillus</taxon>
    </lineage>
</organism>
<dbReference type="EMBL" id="NMUQ01000001">
    <property type="protein sequence ID" value="OXM17537.1"/>
    <property type="molecule type" value="Genomic_DNA"/>
</dbReference>
<dbReference type="PANTHER" id="PTHR40042:SF1">
    <property type="entry name" value="DUF1405 DOMAIN-CONTAINING PROTEIN"/>
    <property type="match status" value="1"/>
</dbReference>
<feature type="transmembrane region" description="Helical" evidence="1">
    <location>
        <begin position="52"/>
        <end position="73"/>
    </location>
</feature>
<dbReference type="PANTHER" id="PTHR40042">
    <property type="entry name" value="HYPOTHETICAL MEMBRANE SPANNING PROTEIN"/>
    <property type="match status" value="1"/>
</dbReference>